<feature type="compositionally biased region" description="Low complexity" evidence="1">
    <location>
        <begin position="92"/>
        <end position="105"/>
    </location>
</feature>
<feature type="compositionally biased region" description="Low complexity" evidence="1">
    <location>
        <begin position="123"/>
        <end position="135"/>
    </location>
</feature>
<feature type="compositionally biased region" description="Low complexity" evidence="1">
    <location>
        <begin position="374"/>
        <end position="384"/>
    </location>
</feature>
<dbReference type="VEuPathDB" id="VectorBase:GAUT000365"/>
<keyword evidence="3" id="KW-1185">Reference proteome</keyword>
<accession>A0A1A9UD05</accession>
<evidence type="ECO:0000313" key="2">
    <source>
        <dbReference type="EnsemblMetazoa" id="GAUT000365-PA"/>
    </source>
</evidence>
<evidence type="ECO:0000313" key="3">
    <source>
        <dbReference type="Proteomes" id="UP000078200"/>
    </source>
</evidence>
<proteinExistence type="predicted"/>
<dbReference type="AlphaFoldDB" id="A0A1A9UD05"/>
<feature type="compositionally biased region" description="Polar residues" evidence="1">
    <location>
        <begin position="333"/>
        <end position="361"/>
    </location>
</feature>
<feature type="region of interest" description="Disordered" evidence="1">
    <location>
        <begin position="216"/>
        <end position="248"/>
    </location>
</feature>
<evidence type="ECO:0000256" key="1">
    <source>
        <dbReference type="SAM" id="MobiDB-lite"/>
    </source>
</evidence>
<feature type="region of interest" description="Disordered" evidence="1">
    <location>
        <begin position="333"/>
        <end position="388"/>
    </location>
</feature>
<dbReference type="EnsemblMetazoa" id="GAUT000365-RA">
    <property type="protein sequence ID" value="GAUT000365-PA"/>
    <property type="gene ID" value="GAUT000365"/>
</dbReference>
<name>A0A1A9UD05_GLOAU</name>
<sequence>MSKDEVRAAPISLLPGLSSRTLLTAAVTANDAGAVSDDDRTSLENSVFEESRNTTPVKFTSGKLCSSTVAVKSFAAISGSAEFNFVSKRSNLSSSSTIDSSGYVSHNERLTSTSTNPDFRSRFSSVDTQSSFDSSAPEKLSVDLPLNTNVSNHQQNDNNNYSNSTLDNTTRTINQSPTVPLRKQFNDGQKKIPNFDKTVLSNAFANAEGKNIMTVSNSASTSSTTSAGSSISTDSSNSMSVSGSGNSSLISLPQSEISKRAIPPVPPVRISNQNLELIDSTGNRATNSVSLTTRNKLMRNLQRTHISNVRSESFVSSFNNRDKNLKNSSLLQSASSYNRSTSRIDANASSAKITTESSSQTPPKPKHNCREDSTISSDSFSQTSNPSYNTKLLEAPLLPTISMKRLCSGKFTSKLLL</sequence>
<dbReference type="Proteomes" id="UP000078200">
    <property type="component" value="Unassembled WGS sequence"/>
</dbReference>
<protein>
    <submittedName>
        <fullName evidence="2">Uncharacterized protein</fullName>
    </submittedName>
</protein>
<organism evidence="2 3">
    <name type="scientific">Glossina austeni</name>
    <name type="common">Savannah tsetse fly</name>
    <dbReference type="NCBI Taxonomy" id="7395"/>
    <lineage>
        <taxon>Eukaryota</taxon>
        <taxon>Metazoa</taxon>
        <taxon>Ecdysozoa</taxon>
        <taxon>Arthropoda</taxon>
        <taxon>Hexapoda</taxon>
        <taxon>Insecta</taxon>
        <taxon>Pterygota</taxon>
        <taxon>Neoptera</taxon>
        <taxon>Endopterygota</taxon>
        <taxon>Diptera</taxon>
        <taxon>Brachycera</taxon>
        <taxon>Muscomorpha</taxon>
        <taxon>Hippoboscoidea</taxon>
        <taxon>Glossinidae</taxon>
        <taxon>Glossina</taxon>
    </lineage>
</organism>
<feature type="region of interest" description="Disordered" evidence="1">
    <location>
        <begin position="92"/>
        <end position="174"/>
    </location>
</feature>
<reference evidence="2" key="1">
    <citation type="submission" date="2020-05" db="UniProtKB">
        <authorList>
            <consortium name="EnsemblMetazoa"/>
        </authorList>
    </citation>
    <scope>IDENTIFICATION</scope>
    <source>
        <strain evidence="2">TTRI</strain>
    </source>
</reference>
<dbReference type="STRING" id="7395.A0A1A9UD05"/>
<feature type="compositionally biased region" description="Low complexity" evidence="1">
    <location>
        <begin position="147"/>
        <end position="170"/>
    </location>
</feature>